<evidence type="ECO:0000256" key="5">
    <source>
        <dbReference type="PROSITE-ProRule" id="PRU01240"/>
    </source>
</evidence>
<evidence type="ECO:0000256" key="1">
    <source>
        <dbReference type="ARBA" id="ARBA00011073"/>
    </source>
</evidence>
<dbReference type="PROSITE" id="PS51892">
    <property type="entry name" value="SUBTILASE"/>
    <property type="match status" value="1"/>
</dbReference>
<keyword evidence="3 5" id="KW-0378">Hydrolase</keyword>
<accession>A0A4Y8KX46</accession>
<protein>
    <submittedName>
        <fullName evidence="7">Serine protease</fullName>
    </submittedName>
</protein>
<comment type="similarity">
    <text evidence="1 5">Belongs to the peptidase S8 family.</text>
</comment>
<dbReference type="AlphaFoldDB" id="A0A4Y8KX46"/>
<dbReference type="InterPro" id="IPR000209">
    <property type="entry name" value="Peptidase_S8/S53_dom"/>
</dbReference>
<keyword evidence="8" id="KW-1185">Reference proteome</keyword>
<evidence type="ECO:0000256" key="3">
    <source>
        <dbReference type="ARBA" id="ARBA00022801"/>
    </source>
</evidence>
<dbReference type="Proteomes" id="UP000297861">
    <property type="component" value="Unassembled WGS sequence"/>
</dbReference>
<keyword evidence="2 5" id="KW-0645">Protease</keyword>
<dbReference type="InterPro" id="IPR017317">
    <property type="entry name" value="Pept_S8_subtilisin_bacteroid-2"/>
</dbReference>
<evidence type="ECO:0000313" key="8">
    <source>
        <dbReference type="Proteomes" id="UP000297861"/>
    </source>
</evidence>
<dbReference type="InterPro" id="IPR023828">
    <property type="entry name" value="Peptidase_S8_Ser-AS"/>
</dbReference>
<dbReference type="STRING" id="1121485.GCA_000426485_02799"/>
<evidence type="ECO:0000259" key="6">
    <source>
        <dbReference type="Pfam" id="PF00082"/>
    </source>
</evidence>
<gene>
    <name evidence="7" type="ORF">E2605_16770</name>
</gene>
<dbReference type="RefSeq" id="WP_134437293.1">
    <property type="nucleotide sequence ID" value="NZ_SOML01000012.1"/>
</dbReference>
<proteinExistence type="inferred from homology"/>
<organism evidence="7 8">
    <name type="scientific">Dysgonomonas capnocytophagoides</name>
    <dbReference type="NCBI Taxonomy" id="45254"/>
    <lineage>
        <taxon>Bacteria</taxon>
        <taxon>Pseudomonadati</taxon>
        <taxon>Bacteroidota</taxon>
        <taxon>Bacteroidia</taxon>
        <taxon>Bacteroidales</taxon>
        <taxon>Dysgonomonadaceae</taxon>
        <taxon>Dysgonomonas</taxon>
    </lineage>
</organism>
<keyword evidence="4 5" id="KW-0720">Serine protease</keyword>
<comment type="caution">
    <text evidence="7">The sequence shown here is derived from an EMBL/GenBank/DDBJ whole genome shotgun (WGS) entry which is preliminary data.</text>
</comment>
<dbReference type="PROSITE" id="PS00138">
    <property type="entry name" value="SUBTILASE_SER"/>
    <property type="match status" value="1"/>
</dbReference>
<dbReference type="EMBL" id="SOML01000012">
    <property type="protein sequence ID" value="TFD93801.1"/>
    <property type="molecule type" value="Genomic_DNA"/>
</dbReference>
<feature type="active site" description="Charge relay system" evidence="5">
    <location>
        <position position="177"/>
    </location>
</feature>
<dbReference type="PANTHER" id="PTHR43806:SF67">
    <property type="entry name" value="EGF-LIKE DOMAIN-CONTAINING PROTEIN"/>
    <property type="match status" value="1"/>
</dbReference>
<dbReference type="InterPro" id="IPR015500">
    <property type="entry name" value="Peptidase_S8_subtilisin-rel"/>
</dbReference>
<dbReference type="OrthoDB" id="9792152at2"/>
<dbReference type="Gene3D" id="3.40.50.200">
    <property type="entry name" value="Peptidase S8/S53 domain"/>
    <property type="match status" value="1"/>
</dbReference>
<feature type="active site" description="Charge relay system" evidence="5">
    <location>
        <position position="213"/>
    </location>
</feature>
<sequence length="457" mass="50842">MLRTIIFFIVSIISFYSSATDGYIFRLQLKDKPESKDLIAKPQKYLSQKALDRREGQNIGIDITDVPISATYCGEIENLGYKIVAKSKWMNTVSVYCTDSLQVEILKNLQFVDNALFVWKSDTTVNTESSPLKRIKEPEPKAENQYGYGYDQIKMLNGQYLHEKGYKGKGMDIAIIDAGYQNLKDILLLDNVFIRGIKDFVYNGINILKSSTHGLNVLSILGSNRPNIYIGTAPEAKYWLLKSEDGRSEYPIEEDYWIAAAEYADSVGVDLINTSLGYTKFNALAQSYSQSQLDGKTAFISKAAKIATRKGIFVVISAGNEGSKTWRSISAPADVDDVLTVGSVRRDSTLSYFSSVGPTADERIKPDVVALGDKINIIGEDGNVTYNSGTSFSGPVMCGMAACLWQAYPRLTNIQLLDIIRRSSDRFEKPNNSYGYGIPDMEKAMLLAKELQTDNLQ</sequence>
<dbReference type="SUPFAM" id="SSF52743">
    <property type="entry name" value="Subtilisin-like"/>
    <property type="match status" value="1"/>
</dbReference>
<dbReference type="PANTHER" id="PTHR43806">
    <property type="entry name" value="PEPTIDASE S8"/>
    <property type="match status" value="1"/>
</dbReference>
<dbReference type="PRINTS" id="PR00723">
    <property type="entry name" value="SUBTILISIN"/>
</dbReference>
<evidence type="ECO:0000256" key="4">
    <source>
        <dbReference type="ARBA" id="ARBA00022825"/>
    </source>
</evidence>
<dbReference type="CDD" id="cd07493">
    <property type="entry name" value="Peptidases_S8_9"/>
    <property type="match status" value="1"/>
</dbReference>
<reference evidence="7 8" key="1">
    <citation type="submission" date="2019-03" db="EMBL/GenBank/DDBJ databases">
        <title>San Antonio Military Medical Center submission to MRSN (WRAIR), pending publication.</title>
        <authorList>
            <person name="Blyth D.M."/>
            <person name="Mccarthy S.L."/>
            <person name="Schall S.E."/>
            <person name="Stam J.A."/>
            <person name="Ong A.C."/>
            <person name="Mcgann P.T."/>
        </authorList>
    </citation>
    <scope>NUCLEOTIDE SEQUENCE [LARGE SCALE GENOMIC DNA]</scope>
    <source>
        <strain evidence="7 8">MRSN571793</strain>
    </source>
</reference>
<feature type="active site" description="Charge relay system" evidence="5">
    <location>
        <position position="391"/>
    </location>
</feature>
<dbReference type="GO" id="GO:0004252">
    <property type="term" value="F:serine-type endopeptidase activity"/>
    <property type="evidence" value="ECO:0007669"/>
    <property type="project" value="UniProtKB-UniRule"/>
</dbReference>
<evidence type="ECO:0000313" key="7">
    <source>
        <dbReference type="EMBL" id="TFD93801.1"/>
    </source>
</evidence>
<evidence type="ECO:0000256" key="2">
    <source>
        <dbReference type="ARBA" id="ARBA00022670"/>
    </source>
</evidence>
<dbReference type="InterPro" id="IPR050131">
    <property type="entry name" value="Peptidase_S8_subtilisin-like"/>
</dbReference>
<feature type="domain" description="Peptidase S8/S53" evidence="6">
    <location>
        <begin position="168"/>
        <end position="437"/>
    </location>
</feature>
<dbReference type="Pfam" id="PF00082">
    <property type="entry name" value="Peptidase_S8"/>
    <property type="match status" value="1"/>
</dbReference>
<dbReference type="InterPro" id="IPR036852">
    <property type="entry name" value="Peptidase_S8/S53_dom_sf"/>
</dbReference>
<dbReference type="GO" id="GO:0006508">
    <property type="term" value="P:proteolysis"/>
    <property type="evidence" value="ECO:0007669"/>
    <property type="project" value="UniProtKB-KW"/>
</dbReference>
<name>A0A4Y8KX46_9BACT</name>
<dbReference type="PIRSF" id="PIRSF037903">
    <property type="entry name" value="Subtilisin_rel_GFO_2223"/>
    <property type="match status" value="1"/>
</dbReference>